<dbReference type="InterPro" id="IPR003658">
    <property type="entry name" value="Anti-sigma_ant"/>
</dbReference>
<dbReference type="NCBIfam" id="TIGR00377">
    <property type="entry name" value="ant_ant_sig"/>
    <property type="match status" value="1"/>
</dbReference>
<dbReference type="Proteomes" id="UP000198415">
    <property type="component" value="Unassembled WGS sequence"/>
</dbReference>
<dbReference type="Gene3D" id="3.30.750.24">
    <property type="entry name" value="STAS domain"/>
    <property type="match status" value="1"/>
</dbReference>
<dbReference type="AlphaFoldDB" id="A0A238Z1F4"/>
<dbReference type="OrthoDB" id="3297913at2"/>
<evidence type="ECO:0000259" key="3">
    <source>
        <dbReference type="PROSITE" id="PS50801"/>
    </source>
</evidence>
<dbReference type="PANTHER" id="PTHR33495:SF2">
    <property type="entry name" value="ANTI-SIGMA FACTOR ANTAGONIST TM_1081-RELATED"/>
    <property type="match status" value="1"/>
</dbReference>
<dbReference type="PROSITE" id="PS50801">
    <property type="entry name" value="STAS"/>
    <property type="match status" value="1"/>
</dbReference>
<dbReference type="SUPFAM" id="SSF52091">
    <property type="entry name" value="SpoIIaa-like"/>
    <property type="match status" value="1"/>
</dbReference>
<evidence type="ECO:0000313" key="4">
    <source>
        <dbReference type="EMBL" id="SNR77102.1"/>
    </source>
</evidence>
<name>A0A238Z1F4_9ACTN</name>
<dbReference type="Pfam" id="PF01740">
    <property type="entry name" value="STAS"/>
    <property type="match status" value="1"/>
</dbReference>
<organism evidence="4 5">
    <name type="scientific">Actinoplanes regularis</name>
    <dbReference type="NCBI Taxonomy" id="52697"/>
    <lineage>
        <taxon>Bacteria</taxon>
        <taxon>Bacillati</taxon>
        <taxon>Actinomycetota</taxon>
        <taxon>Actinomycetes</taxon>
        <taxon>Micromonosporales</taxon>
        <taxon>Micromonosporaceae</taxon>
        <taxon>Actinoplanes</taxon>
    </lineage>
</organism>
<accession>A0A238Z1F4</accession>
<dbReference type="InterPro" id="IPR036513">
    <property type="entry name" value="STAS_dom_sf"/>
</dbReference>
<dbReference type="RefSeq" id="WP_089294021.1">
    <property type="nucleotide sequence ID" value="NZ_BOMU01000035.1"/>
</dbReference>
<evidence type="ECO:0000256" key="2">
    <source>
        <dbReference type="RuleBase" id="RU003749"/>
    </source>
</evidence>
<comment type="similarity">
    <text evidence="1 2">Belongs to the anti-sigma-factor antagonist family.</text>
</comment>
<proteinExistence type="inferred from homology"/>
<dbReference type="EMBL" id="FZNR01000005">
    <property type="protein sequence ID" value="SNR77102.1"/>
    <property type="molecule type" value="Genomic_DNA"/>
</dbReference>
<dbReference type="InterPro" id="IPR002645">
    <property type="entry name" value="STAS_dom"/>
</dbReference>
<dbReference type="CDD" id="cd07043">
    <property type="entry name" value="STAS_anti-anti-sigma_factors"/>
    <property type="match status" value="1"/>
</dbReference>
<feature type="domain" description="STAS" evidence="3">
    <location>
        <begin position="7"/>
        <end position="112"/>
    </location>
</feature>
<sequence>MLPAPLWSAQVAAHDHTHTVTITGELDLHGADALRLLLIAELDTGDLSTVIADLADVTFLDSAALGALIRAYQHADDTGRQFLVRNPSRPVQRILEITGVNDILNPPADIKE</sequence>
<dbReference type="PANTHER" id="PTHR33495">
    <property type="entry name" value="ANTI-SIGMA FACTOR ANTAGONIST TM_1081-RELATED-RELATED"/>
    <property type="match status" value="1"/>
</dbReference>
<keyword evidence="5" id="KW-1185">Reference proteome</keyword>
<gene>
    <name evidence="4" type="ORF">SAMN06264365_105348</name>
</gene>
<evidence type="ECO:0000256" key="1">
    <source>
        <dbReference type="ARBA" id="ARBA00009013"/>
    </source>
</evidence>
<dbReference type="GO" id="GO:0043856">
    <property type="term" value="F:anti-sigma factor antagonist activity"/>
    <property type="evidence" value="ECO:0007669"/>
    <property type="project" value="InterPro"/>
</dbReference>
<protein>
    <recommendedName>
        <fullName evidence="2">Anti-sigma factor antagonist</fullName>
    </recommendedName>
</protein>
<evidence type="ECO:0000313" key="5">
    <source>
        <dbReference type="Proteomes" id="UP000198415"/>
    </source>
</evidence>
<reference evidence="4 5" key="1">
    <citation type="submission" date="2017-06" db="EMBL/GenBank/DDBJ databases">
        <authorList>
            <person name="Kim H.J."/>
            <person name="Triplett B.A."/>
        </authorList>
    </citation>
    <scope>NUCLEOTIDE SEQUENCE [LARGE SCALE GENOMIC DNA]</scope>
    <source>
        <strain evidence="4 5">DSM 43151</strain>
    </source>
</reference>